<keyword evidence="5" id="KW-0325">Glycoprotein</keyword>
<dbReference type="GO" id="GO:0004185">
    <property type="term" value="F:serine-type carboxypeptidase activity"/>
    <property type="evidence" value="ECO:0007669"/>
    <property type="project" value="UniProtKB-UniRule"/>
</dbReference>
<evidence type="ECO:0000256" key="1">
    <source>
        <dbReference type="ARBA" id="ARBA00009431"/>
    </source>
</evidence>
<keyword evidence="4 6" id="KW-0378">Hydrolase</keyword>
<dbReference type="GO" id="GO:0006508">
    <property type="term" value="P:proteolysis"/>
    <property type="evidence" value="ECO:0007669"/>
    <property type="project" value="UniProtKB-KW"/>
</dbReference>
<organism evidence="7 8">
    <name type="scientific">Exidia glandulosa HHB12029</name>
    <dbReference type="NCBI Taxonomy" id="1314781"/>
    <lineage>
        <taxon>Eukaryota</taxon>
        <taxon>Fungi</taxon>
        <taxon>Dikarya</taxon>
        <taxon>Basidiomycota</taxon>
        <taxon>Agaricomycotina</taxon>
        <taxon>Agaricomycetes</taxon>
        <taxon>Auriculariales</taxon>
        <taxon>Exidiaceae</taxon>
        <taxon>Exidia</taxon>
    </lineage>
</organism>
<dbReference type="AlphaFoldDB" id="A0A165MGR6"/>
<dbReference type="SUPFAM" id="SSF53474">
    <property type="entry name" value="alpha/beta-Hydrolases"/>
    <property type="match status" value="1"/>
</dbReference>
<dbReference type="Gene3D" id="3.40.50.1820">
    <property type="entry name" value="alpha/beta hydrolase"/>
    <property type="match status" value="1"/>
</dbReference>
<evidence type="ECO:0000256" key="3">
    <source>
        <dbReference type="ARBA" id="ARBA00022670"/>
    </source>
</evidence>
<evidence type="ECO:0000256" key="6">
    <source>
        <dbReference type="RuleBase" id="RU361156"/>
    </source>
</evidence>
<dbReference type="EMBL" id="KV425911">
    <property type="protein sequence ID" value="KZV99242.1"/>
    <property type="molecule type" value="Genomic_DNA"/>
</dbReference>
<evidence type="ECO:0000313" key="7">
    <source>
        <dbReference type="EMBL" id="KZV99242.1"/>
    </source>
</evidence>
<dbReference type="InterPro" id="IPR001563">
    <property type="entry name" value="Peptidase_S10"/>
</dbReference>
<keyword evidence="8" id="KW-1185">Reference proteome</keyword>
<dbReference type="PROSITE" id="PS00131">
    <property type="entry name" value="CARBOXYPEPT_SER_SER"/>
    <property type="match status" value="1"/>
</dbReference>
<comment type="similarity">
    <text evidence="1 6">Belongs to the peptidase S10 family.</text>
</comment>
<evidence type="ECO:0000256" key="4">
    <source>
        <dbReference type="ARBA" id="ARBA00022801"/>
    </source>
</evidence>
<dbReference type="Pfam" id="PF00450">
    <property type="entry name" value="Peptidase_S10"/>
    <property type="match status" value="1"/>
</dbReference>
<name>A0A165MGR6_EXIGL</name>
<reference evidence="7 8" key="1">
    <citation type="journal article" date="2016" name="Mol. Biol. Evol.">
        <title>Comparative Genomics of Early-Diverging Mushroom-Forming Fungi Provides Insights into the Origins of Lignocellulose Decay Capabilities.</title>
        <authorList>
            <person name="Nagy L.G."/>
            <person name="Riley R."/>
            <person name="Tritt A."/>
            <person name="Adam C."/>
            <person name="Daum C."/>
            <person name="Floudas D."/>
            <person name="Sun H."/>
            <person name="Yadav J.S."/>
            <person name="Pangilinan J."/>
            <person name="Larsson K.H."/>
            <person name="Matsuura K."/>
            <person name="Barry K."/>
            <person name="Labutti K."/>
            <person name="Kuo R."/>
            <person name="Ohm R.A."/>
            <person name="Bhattacharya S.S."/>
            <person name="Shirouzu T."/>
            <person name="Yoshinaga Y."/>
            <person name="Martin F.M."/>
            <person name="Grigoriev I.V."/>
            <person name="Hibbett D.S."/>
        </authorList>
    </citation>
    <scope>NUCLEOTIDE SEQUENCE [LARGE SCALE GENOMIC DNA]</scope>
    <source>
        <strain evidence="7 8">HHB12029</strain>
    </source>
</reference>
<accession>A0A165MGR6</accession>
<evidence type="ECO:0000256" key="2">
    <source>
        <dbReference type="ARBA" id="ARBA00022645"/>
    </source>
</evidence>
<proteinExistence type="inferred from homology"/>
<dbReference type="PRINTS" id="PR00724">
    <property type="entry name" value="CRBOXYPTASEC"/>
</dbReference>
<keyword evidence="3 6" id="KW-0645">Protease</keyword>
<dbReference type="PANTHER" id="PTHR11802">
    <property type="entry name" value="SERINE PROTEASE FAMILY S10 SERINE CARBOXYPEPTIDASE"/>
    <property type="match status" value="1"/>
</dbReference>
<keyword evidence="6" id="KW-0732">Signal</keyword>
<gene>
    <name evidence="7" type="ORF">EXIGLDRAFT_249630</name>
</gene>
<dbReference type="STRING" id="1314781.A0A165MGR6"/>
<feature type="chain" id="PRO_5007748495" description="Carboxypeptidase" evidence="6">
    <location>
        <begin position="20"/>
        <end position="550"/>
    </location>
</feature>
<dbReference type="InterPro" id="IPR029058">
    <property type="entry name" value="AB_hydrolase_fold"/>
</dbReference>
<evidence type="ECO:0000313" key="8">
    <source>
        <dbReference type="Proteomes" id="UP000077266"/>
    </source>
</evidence>
<sequence length="550" mass="61706">MKVAQLVSTVAALVSAVAAVPSFQELEARRAAALERHAAKRDARVYPKRQVTTQPTISFSNPKAAEFFVDGCKDCIPEVHFDVGPSWSGLMPISSAPNPPELFFWYWPAKHAENADDLVFWTNGGPGCSSLMGMLQENGPFTWPPGTGQPIENQWSWTNLSNVLWVEQPVGTGFSQGEVDIMDDDALAAQITGFLQQFLNVFSELKGKNLYLAGESYAGYYVPYLANYLYENPHELALNMKGIWLADPTISWDVVQQYIPAYAFVEKWKDVFAFSQEFMLDLRNASEFCGYNDYMDQYLTYPPKGPLPLPEDAFYGLPGALNISQPCATWDSIAAEAVNVNPNFNYFRILDTWPVSWDVLGVPGSFLNKQSPIYFNRTDVQDVIHAPRMSWQECSVPPVYVNRTDYSMPSSLTVLPSVIEKNVRTVIMHGLLDFILLSDGTRIAIQNMTWGGLQGFQTPIQPDTFKIDGFGTVGAMHEERKLTYIEVNLAGHMLPQYAPWAAYKSLAYLLGHQELNSTALDALLYPNDQQLYGRMGSMEARRRLPHFSDL</sequence>
<dbReference type="OrthoDB" id="443318at2759"/>
<dbReference type="PANTHER" id="PTHR11802:SF479">
    <property type="entry name" value="CARBOXYPEPTIDASE"/>
    <property type="match status" value="1"/>
</dbReference>
<dbReference type="EC" id="3.4.16.-" evidence="6"/>
<dbReference type="InterPro" id="IPR018202">
    <property type="entry name" value="Ser_caboxypep_ser_AS"/>
</dbReference>
<dbReference type="InParanoid" id="A0A165MGR6"/>
<dbReference type="Proteomes" id="UP000077266">
    <property type="component" value="Unassembled WGS sequence"/>
</dbReference>
<feature type="signal peptide" evidence="6">
    <location>
        <begin position="1"/>
        <end position="19"/>
    </location>
</feature>
<evidence type="ECO:0000256" key="5">
    <source>
        <dbReference type="ARBA" id="ARBA00023180"/>
    </source>
</evidence>
<protein>
    <recommendedName>
        <fullName evidence="6">Carboxypeptidase</fullName>
        <ecNumber evidence="6">3.4.16.-</ecNumber>
    </recommendedName>
</protein>
<keyword evidence="2 6" id="KW-0121">Carboxypeptidase</keyword>